<evidence type="ECO:0000313" key="5">
    <source>
        <dbReference type="EMBL" id="SIO43525.1"/>
    </source>
</evidence>
<feature type="domain" description="PucR C-terminal helix-turn-helix" evidence="2">
    <location>
        <begin position="350"/>
        <end position="407"/>
    </location>
</feature>
<dbReference type="InterPro" id="IPR025736">
    <property type="entry name" value="PucR_C-HTH_dom"/>
</dbReference>
<dbReference type="InterPro" id="IPR041522">
    <property type="entry name" value="CdaR_GGDEF"/>
</dbReference>
<dbReference type="InterPro" id="IPR051448">
    <property type="entry name" value="CdaR-like_regulators"/>
</dbReference>
<dbReference type="Pfam" id="PF13556">
    <property type="entry name" value="HTH_30"/>
    <property type="match status" value="1"/>
</dbReference>
<sequence>MTKNIPEISPALREWTEKVALDHGKVVDRVYAALMNIKLYADLDSPTKLDIRNSVAWSAKLWFGTLLSGTAPSAEGLEAFREYGRRRVYQGLPLDALLRAFRLGSRELWCFYIDPDEKSDELRDELLFRISPFLMEFFDVLAQIISQTYLDEQYKQARWRESLRYQLHSIIFYYPEDTEGFAKTAAALRLDGTIPRIALAIDVHSIDSNSPTFKSELDRIVVAIARRLKLPVDTLFDIWYGGKLLLWIPARLGDLIGMSDLQVGKQIAALAETSPEIKAIGVGLMGEGAAGWAMSAEEASRALSLGRAQGGEESVWLYSKIVLEESVRCTKNALRYLVSLVEQLASEPELLETLKTYFDQLQRRKVTASVLGIHPNTLNYRLERIENILGARLDDASWISKLDIAIKLHGSAR</sequence>
<evidence type="ECO:0000259" key="4">
    <source>
        <dbReference type="Pfam" id="PF17853"/>
    </source>
</evidence>
<dbReference type="InterPro" id="IPR042070">
    <property type="entry name" value="PucR_C-HTH_sf"/>
</dbReference>
<dbReference type="PANTHER" id="PTHR33744">
    <property type="entry name" value="CARBOHYDRATE DIACID REGULATOR"/>
    <property type="match status" value="1"/>
</dbReference>
<comment type="similarity">
    <text evidence="1">Belongs to the CdaR family.</text>
</comment>
<dbReference type="InterPro" id="IPR025751">
    <property type="entry name" value="RsbRD_N_dom"/>
</dbReference>
<dbReference type="Pfam" id="PF17853">
    <property type="entry name" value="GGDEF_2"/>
    <property type="match status" value="1"/>
</dbReference>
<accession>A0A1N6JGT9</accession>
<dbReference type="RefSeq" id="WP_074266506.1">
    <property type="nucleotide sequence ID" value="NZ_FSRM01000002.1"/>
</dbReference>
<name>A0A1N6JGT9_9BURK</name>
<dbReference type="EMBL" id="FSRM01000002">
    <property type="protein sequence ID" value="SIO43525.1"/>
    <property type="molecule type" value="Genomic_DNA"/>
</dbReference>
<protein>
    <submittedName>
        <fullName evidence="5">Transcriptional regulator, CdaR family</fullName>
    </submittedName>
</protein>
<dbReference type="Gene3D" id="1.10.10.2840">
    <property type="entry name" value="PucR C-terminal helix-turn-helix domain"/>
    <property type="match status" value="1"/>
</dbReference>
<dbReference type="AlphaFoldDB" id="A0A1N6JGT9"/>
<dbReference type="PANTHER" id="PTHR33744:SF7">
    <property type="entry name" value="PUCR FAMILY TRANSCRIPTIONAL REGULATOR"/>
    <property type="match status" value="1"/>
</dbReference>
<evidence type="ECO:0000259" key="2">
    <source>
        <dbReference type="Pfam" id="PF13556"/>
    </source>
</evidence>
<gene>
    <name evidence="5" type="ORF">SAMN05444168_4410</name>
</gene>
<evidence type="ECO:0000313" key="6">
    <source>
        <dbReference type="Proteomes" id="UP000184693"/>
    </source>
</evidence>
<organism evidence="5 6">
    <name type="scientific">Paraburkholderia phenazinium</name>
    <dbReference type="NCBI Taxonomy" id="60549"/>
    <lineage>
        <taxon>Bacteria</taxon>
        <taxon>Pseudomonadati</taxon>
        <taxon>Pseudomonadota</taxon>
        <taxon>Betaproteobacteria</taxon>
        <taxon>Burkholderiales</taxon>
        <taxon>Burkholderiaceae</taxon>
        <taxon>Paraburkholderia</taxon>
    </lineage>
</organism>
<proteinExistence type="inferred from homology"/>
<dbReference type="OrthoDB" id="8872837at2"/>
<dbReference type="Proteomes" id="UP000184693">
    <property type="component" value="Unassembled WGS sequence"/>
</dbReference>
<feature type="domain" description="CdaR GGDEF-like" evidence="4">
    <location>
        <begin position="178"/>
        <end position="304"/>
    </location>
</feature>
<feature type="domain" description="RsbT co-antagonist protein RsbRD N-terminal" evidence="3">
    <location>
        <begin position="26"/>
        <end position="164"/>
    </location>
</feature>
<evidence type="ECO:0000256" key="1">
    <source>
        <dbReference type="ARBA" id="ARBA00006754"/>
    </source>
</evidence>
<reference evidence="5 6" key="1">
    <citation type="submission" date="2016-11" db="EMBL/GenBank/DDBJ databases">
        <authorList>
            <person name="Jaros S."/>
            <person name="Januszkiewicz K."/>
            <person name="Wedrychowicz H."/>
        </authorList>
    </citation>
    <scope>NUCLEOTIDE SEQUENCE [LARGE SCALE GENOMIC DNA]</scope>
    <source>
        <strain evidence="5 6">GAS86</strain>
    </source>
</reference>
<dbReference type="Pfam" id="PF14361">
    <property type="entry name" value="RsbRD_N"/>
    <property type="match status" value="1"/>
</dbReference>
<evidence type="ECO:0000259" key="3">
    <source>
        <dbReference type="Pfam" id="PF14361"/>
    </source>
</evidence>